<comment type="caution">
    <text evidence="2">The sequence shown here is derived from an EMBL/GenBank/DDBJ whole genome shotgun (WGS) entry which is preliminary data.</text>
</comment>
<reference evidence="2 3" key="1">
    <citation type="submission" date="2019-11" db="EMBL/GenBank/DDBJ databases">
        <title>Whole genome sequence of Oryza granulata.</title>
        <authorList>
            <person name="Li W."/>
        </authorList>
    </citation>
    <scope>NUCLEOTIDE SEQUENCE [LARGE SCALE GENOMIC DNA]</scope>
    <source>
        <strain evidence="3">cv. Menghai</strain>
        <tissue evidence="2">Leaf</tissue>
    </source>
</reference>
<evidence type="ECO:0000313" key="3">
    <source>
        <dbReference type="Proteomes" id="UP000479710"/>
    </source>
</evidence>
<accession>A0A6G1CQA4</accession>
<organism evidence="2 3">
    <name type="scientific">Oryza meyeriana var. granulata</name>
    <dbReference type="NCBI Taxonomy" id="110450"/>
    <lineage>
        <taxon>Eukaryota</taxon>
        <taxon>Viridiplantae</taxon>
        <taxon>Streptophyta</taxon>
        <taxon>Embryophyta</taxon>
        <taxon>Tracheophyta</taxon>
        <taxon>Spermatophyta</taxon>
        <taxon>Magnoliopsida</taxon>
        <taxon>Liliopsida</taxon>
        <taxon>Poales</taxon>
        <taxon>Poaceae</taxon>
        <taxon>BOP clade</taxon>
        <taxon>Oryzoideae</taxon>
        <taxon>Oryzeae</taxon>
        <taxon>Oryzinae</taxon>
        <taxon>Oryza</taxon>
        <taxon>Oryza meyeriana</taxon>
    </lineage>
</organism>
<protein>
    <recommendedName>
        <fullName evidence="4">DUF834 domain-containing protein</fullName>
    </recommendedName>
</protein>
<evidence type="ECO:0000256" key="1">
    <source>
        <dbReference type="SAM" id="MobiDB-lite"/>
    </source>
</evidence>
<proteinExistence type="predicted"/>
<dbReference type="AlphaFoldDB" id="A0A6G1CQA4"/>
<dbReference type="Proteomes" id="UP000479710">
    <property type="component" value="Unassembled WGS sequence"/>
</dbReference>
<dbReference type="EMBL" id="SPHZ02000008">
    <property type="protein sequence ID" value="KAF0902658.1"/>
    <property type="molecule type" value="Genomic_DNA"/>
</dbReference>
<gene>
    <name evidence="2" type="ORF">E2562_018287</name>
</gene>
<name>A0A6G1CQA4_9ORYZ</name>
<sequence length="79" mass="8880">MTGTQWEDGSGGGRPMRRGPRWWRRKERAEGVDELELATLSEGRQQQRWAVSKEEAAAICGDGGGMRKRCREEEDEGAS</sequence>
<keyword evidence="3" id="KW-1185">Reference proteome</keyword>
<evidence type="ECO:0008006" key="4">
    <source>
        <dbReference type="Google" id="ProtNLM"/>
    </source>
</evidence>
<feature type="region of interest" description="Disordered" evidence="1">
    <location>
        <begin position="1"/>
        <end position="22"/>
    </location>
</feature>
<evidence type="ECO:0000313" key="2">
    <source>
        <dbReference type="EMBL" id="KAF0902658.1"/>
    </source>
</evidence>